<reference evidence="1" key="2">
    <citation type="journal article" date="2020" name="Nat. Commun.">
        <title>Large-scale genome sequencing of mycorrhizal fungi provides insights into the early evolution of symbiotic traits.</title>
        <authorList>
            <person name="Miyauchi S."/>
            <person name="Kiss E."/>
            <person name="Kuo A."/>
            <person name="Drula E."/>
            <person name="Kohler A."/>
            <person name="Sanchez-Garcia M."/>
            <person name="Morin E."/>
            <person name="Andreopoulos B."/>
            <person name="Barry K.W."/>
            <person name="Bonito G."/>
            <person name="Buee M."/>
            <person name="Carver A."/>
            <person name="Chen C."/>
            <person name="Cichocki N."/>
            <person name="Clum A."/>
            <person name="Culley D."/>
            <person name="Crous P.W."/>
            <person name="Fauchery L."/>
            <person name="Girlanda M."/>
            <person name="Hayes R.D."/>
            <person name="Keri Z."/>
            <person name="LaButti K."/>
            <person name="Lipzen A."/>
            <person name="Lombard V."/>
            <person name="Magnuson J."/>
            <person name="Maillard F."/>
            <person name="Murat C."/>
            <person name="Nolan M."/>
            <person name="Ohm R.A."/>
            <person name="Pangilinan J."/>
            <person name="Pereira M.F."/>
            <person name="Perotto S."/>
            <person name="Peter M."/>
            <person name="Pfister S."/>
            <person name="Riley R."/>
            <person name="Sitrit Y."/>
            <person name="Stielow J.B."/>
            <person name="Szollosi G."/>
            <person name="Zifcakova L."/>
            <person name="Stursova M."/>
            <person name="Spatafora J.W."/>
            <person name="Tedersoo L."/>
            <person name="Vaario L.M."/>
            <person name="Yamada A."/>
            <person name="Yan M."/>
            <person name="Wang P."/>
            <person name="Xu J."/>
            <person name="Bruns T."/>
            <person name="Baldrian P."/>
            <person name="Vilgalys R."/>
            <person name="Dunand C."/>
            <person name="Henrissat B."/>
            <person name="Grigoriev I.V."/>
            <person name="Hibbett D."/>
            <person name="Nagy L.G."/>
            <person name="Martin F.M."/>
        </authorList>
    </citation>
    <scope>NUCLEOTIDE SEQUENCE</scope>
    <source>
        <strain evidence="1">Prilba</strain>
    </source>
</reference>
<gene>
    <name evidence="1" type="ORF">DFH94DRAFT_686738</name>
</gene>
<comment type="caution">
    <text evidence="1">The sequence shown here is derived from an EMBL/GenBank/DDBJ whole genome shotgun (WGS) entry which is preliminary data.</text>
</comment>
<accession>A0A9P5MPC1</accession>
<dbReference type="AlphaFoldDB" id="A0A9P5MPC1"/>
<dbReference type="EMBL" id="WHVB01000071">
    <property type="protein sequence ID" value="KAF8463403.1"/>
    <property type="molecule type" value="Genomic_DNA"/>
</dbReference>
<sequence length="190" mass="20958">MPQPYKDILDDLLLREEAEELPGDISGAGGGRLRSNMDATRISDGRPVMLKKLLKEEGPHEVRINKFFSTEPLSSDPRNYCGPLIESHNFETFHSSRTYSGTDTGNSWIDLGNKCTLASPGLMYTLQMTNAMELPGWTGSVDDRNQTGTRANVIAEGRSEENSTALHNWILWAQLSNESISGSNERPTGA</sequence>
<dbReference type="Proteomes" id="UP000759537">
    <property type="component" value="Unassembled WGS sequence"/>
</dbReference>
<evidence type="ECO:0000313" key="2">
    <source>
        <dbReference type="Proteomes" id="UP000759537"/>
    </source>
</evidence>
<proteinExistence type="predicted"/>
<keyword evidence="2" id="KW-1185">Reference proteome</keyword>
<organism evidence="1 2">
    <name type="scientific">Russula ochroleuca</name>
    <dbReference type="NCBI Taxonomy" id="152965"/>
    <lineage>
        <taxon>Eukaryota</taxon>
        <taxon>Fungi</taxon>
        <taxon>Dikarya</taxon>
        <taxon>Basidiomycota</taxon>
        <taxon>Agaricomycotina</taxon>
        <taxon>Agaricomycetes</taxon>
        <taxon>Russulales</taxon>
        <taxon>Russulaceae</taxon>
        <taxon>Russula</taxon>
    </lineage>
</organism>
<reference evidence="1" key="1">
    <citation type="submission" date="2019-10" db="EMBL/GenBank/DDBJ databases">
        <authorList>
            <consortium name="DOE Joint Genome Institute"/>
            <person name="Kuo A."/>
            <person name="Miyauchi S."/>
            <person name="Kiss E."/>
            <person name="Drula E."/>
            <person name="Kohler A."/>
            <person name="Sanchez-Garcia M."/>
            <person name="Andreopoulos B."/>
            <person name="Barry K.W."/>
            <person name="Bonito G."/>
            <person name="Buee M."/>
            <person name="Carver A."/>
            <person name="Chen C."/>
            <person name="Cichocki N."/>
            <person name="Clum A."/>
            <person name="Culley D."/>
            <person name="Crous P.W."/>
            <person name="Fauchery L."/>
            <person name="Girlanda M."/>
            <person name="Hayes R."/>
            <person name="Keri Z."/>
            <person name="LaButti K."/>
            <person name="Lipzen A."/>
            <person name="Lombard V."/>
            <person name="Magnuson J."/>
            <person name="Maillard F."/>
            <person name="Morin E."/>
            <person name="Murat C."/>
            <person name="Nolan M."/>
            <person name="Ohm R."/>
            <person name="Pangilinan J."/>
            <person name="Pereira M."/>
            <person name="Perotto S."/>
            <person name="Peter M."/>
            <person name="Riley R."/>
            <person name="Sitrit Y."/>
            <person name="Stielow B."/>
            <person name="Szollosi G."/>
            <person name="Zifcakova L."/>
            <person name="Stursova M."/>
            <person name="Spatafora J.W."/>
            <person name="Tedersoo L."/>
            <person name="Vaario L.-M."/>
            <person name="Yamada A."/>
            <person name="Yan M."/>
            <person name="Wang P."/>
            <person name="Xu J."/>
            <person name="Bruns T."/>
            <person name="Baldrian P."/>
            <person name="Vilgalys R."/>
            <person name="Henrissat B."/>
            <person name="Grigoriev I.V."/>
            <person name="Hibbett D."/>
            <person name="Nagy L.G."/>
            <person name="Martin F.M."/>
        </authorList>
    </citation>
    <scope>NUCLEOTIDE SEQUENCE</scope>
    <source>
        <strain evidence="1">Prilba</strain>
    </source>
</reference>
<name>A0A9P5MPC1_9AGAM</name>
<protein>
    <submittedName>
        <fullName evidence="1">Uncharacterized protein</fullName>
    </submittedName>
</protein>
<dbReference type="OrthoDB" id="5987198at2759"/>
<evidence type="ECO:0000313" key="1">
    <source>
        <dbReference type="EMBL" id="KAF8463403.1"/>
    </source>
</evidence>